<feature type="compositionally biased region" description="Polar residues" evidence="1">
    <location>
        <begin position="94"/>
        <end position="110"/>
    </location>
</feature>
<organism evidence="2 3">
    <name type="scientific">Phytophthora cactorum</name>
    <dbReference type="NCBI Taxonomy" id="29920"/>
    <lineage>
        <taxon>Eukaryota</taxon>
        <taxon>Sar</taxon>
        <taxon>Stramenopiles</taxon>
        <taxon>Oomycota</taxon>
        <taxon>Peronosporomycetes</taxon>
        <taxon>Peronosporales</taxon>
        <taxon>Peronosporaceae</taxon>
        <taxon>Phytophthora</taxon>
    </lineage>
</organism>
<name>A0A8T1TJP9_9STRA</name>
<dbReference type="OrthoDB" id="10343792at2759"/>
<dbReference type="AlphaFoldDB" id="A0A8T1TJP9"/>
<feature type="region of interest" description="Disordered" evidence="1">
    <location>
        <begin position="71"/>
        <end position="155"/>
    </location>
</feature>
<proteinExistence type="predicted"/>
<sequence>MDDFVLRGLKWYFCFWRDDGCAAEFEDIIKDGVAPFVGREGHRIDPLSQISMSCFRLVDCNVDVKSTKVEMDDSIRASTDESADEMPATKPSERQVTGGTSSVPANTSGRQFGDEDIMRVPQATEAANSDSICGTEGFPSASRSAKRQHISSISS</sequence>
<reference evidence="2" key="1">
    <citation type="submission" date="2021-01" db="EMBL/GenBank/DDBJ databases">
        <title>Phytophthora aleatoria, a newly-described species from Pinus radiata is distinct from Phytophthora cactorum isolates based on comparative genomics.</title>
        <authorList>
            <person name="Mcdougal R."/>
            <person name="Panda P."/>
            <person name="Williams N."/>
            <person name="Studholme D.J."/>
        </authorList>
    </citation>
    <scope>NUCLEOTIDE SEQUENCE</scope>
    <source>
        <strain evidence="2">NZFS 3830</strain>
    </source>
</reference>
<dbReference type="Proteomes" id="UP000688947">
    <property type="component" value="Unassembled WGS sequence"/>
</dbReference>
<dbReference type="EMBL" id="JAENGZ010002983">
    <property type="protein sequence ID" value="KAG6942426.1"/>
    <property type="molecule type" value="Genomic_DNA"/>
</dbReference>
<gene>
    <name evidence="2" type="ORF">JG687_00019066</name>
</gene>
<dbReference type="VEuPathDB" id="FungiDB:PC110_g2950"/>
<protein>
    <submittedName>
        <fullName evidence="2">Uncharacterized protein</fullName>
    </submittedName>
</protein>
<accession>A0A8T1TJP9</accession>
<comment type="caution">
    <text evidence="2">The sequence shown here is derived from an EMBL/GenBank/DDBJ whole genome shotgun (WGS) entry which is preliminary data.</text>
</comment>
<evidence type="ECO:0000313" key="3">
    <source>
        <dbReference type="Proteomes" id="UP000688947"/>
    </source>
</evidence>
<evidence type="ECO:0000313" key="2">
    <source>
        <dbReference type="EMBL" id="KAG6942426.1"/>
    </source>
</evidence>
<evidence type="ECO:0000256" key="1">
    <source>
        <dbReference type="SAM" id="MobiDB-lite"/>
    </source>
</evidence>